<dbReference type="RefSeq" id="WP_377181668.1">
    <property type="nucleotide sequence ID" value="NZ_JBHUOG010000001.1"/>
</dbReference>
<reference evidence="2" key="1">
    <citation type="journal article" date="2019" name="Int. J. Syst. Evol. Microbiol.">
        <title>The Global Catalogue of Microorganisms (GCM) 10K type strain sequencing project: providing services to taxonomists for standard genome sequencing and annotation.</title>
        <authorList>
            <consortium name="The Broad Institute Genomics Platform"/>
            <consortium name="The Broad Institute Genome Sequencing Center for Infectious Disease"/>
            <person name="Wu L."/>
            <person name="Ma J."/>
        </authorList>
    </citation>
    <scope>NUCLEOTIDE SEQUENCE [LARGE SCALE GENOMIC DNA]</scope>
    <source>
        <strain evidence="2">CCM 7044</strain>
    </source>
</reference>
<gene>
    <name evidence="1" type="ORF">ACFS27_07845</name>
</gene>
<sequence length="49" mass="4942">MTVAVVLAIGLVVAALMIPRLAAETLLHDDGDRVGDGETLSLRLAAVGG</sequence>
<keyword evidence="2" id="KW-1185">Reference proteome</keyword>
<name>A0ABW5VSR0_9MICO</name>
<accession>A0ABW5VSR0</accession>
<dbReference type="EMBL" id="JBHUOG010000001">
    <property type="protein sequence ID" value="MFD2793460.1"/>
    <property type="molecule type" value="Genomic_DNA"/>
</dbReference>
<organism evidence="1 2">
    <name type="scientific">Promicromonospora vindobonensis</name>
    <dbReference type="NCBI Taxonomy" id="195748"/>
    <lineage>
        <taxon>Bacteria</taxon>
        <taxon>Bacillati</taxon>
        <taxon>Actinomycetota</taxon>
        <taxon>Actinomycetes</taxon>
        <taxon>Micrococcales</taxon>
        <taxon>Promicromonosporaceae</taxon>
        <taxon>Promicromonospora</taxon>
    </lineage>
</organism>
<comment type="caution">
    <text evidence="1">The sequence shown here is derived from an EMBL/GenBank/DDBJ whole genome shotgun (WGS) entry which is preliminary data.</text>
</comment>
<evidence type="ECO:0000313" key="2">
    <source>
        <dbReference type="Proteomes" id="UP001597479"/>
    </source>
</evidence>
<evidence type="ECO:0000313" key="1">
    <source>
        <dbReference type="EMBL" id="MFD2793460.1"/>
    </source>
</evidence>
<proteinExistence type="predicted"/>
<protein>
    <submittedName>
        <fullName evidence="1">Uncharacterized protein</fullName>
    </submittedName>
</protein>
<dbReference type="Proteomes" id="UP001597479">
    <property type="component" value="Unassembled WGS sequence"/>
</dbReference>